<dbReference type="InterPro" id="IPR021508">
    <property type="entry name" value="Gp17-like"/>
</dbReference>
<protein>
    <submittedName>
        <fullName evidence="1">Uncharacterized protein</fullName>
    </submittedName>
</protein>
<dbReference type="KEGG" id="mind:mvi_11340"/>
<gene>
    <name evidence="1" type="ORF">mvi_11340</name>
</gene>
<evidence type="ECO:0000313" key="2">
    <source>
        <dbReference type="Proteomes" id="UP000663508"/>
    </source>
</evidence>
<dbReference type="Proteomes" id="UP000663508">
    <property type="component" value="Chromosome"/>
</dbReference>
<evidence type="ECO:0000313" key="1">
    <source>
        <dbReference type="EMBL" id="BCM82673.1"/>
    </source>
</evidence>
<organism evidence="1 2">
    <name type="scientific">Methylobacterium indicum</name>
    <dbReference type="NCBI Taxonomy" id="1775910"/>
    <lineage>
        <taxon>Bacteria</taxon>
        <taxon>Pseudomonadati</taxon>
        <taxon>Pseudomonadota</taxon>
        <taxon>Alphaproteobacteria</taxon>
        <taxon>Hyphomicrobiales</taxon>
        <taxon>Methylobacteriaceae</taxon>
        <taxon>Methylobacterium</taxon>
    </lineage>
</organism>
<proteinExistence type="predicted"/>
<dbReference type="AlphaFoldDB" id="A0A8H8WQR2"/>
<dbReference type="Pfam" id="PF11367">
    <property type="entry name" value="Tail_completion_gp17"/>
    <property type="match status" value="1"/>
</dbReference>
<sequence>MGGERGLPAVQHLAEQPRNHMPIIGLLDLETGVHGPLNATRIEVGGLPAWDLRLRIFIESAAFDRDQAWSLARAGMRAVEGFEPAEGGFCDRLSVRQAGDVISPLTVKAVFFDVAALMLDA</sequence>
<accession>A0A8H8WQR2</accession>
<name>A0A8H8WQR2_9HYPH</name>
<dbReference type="EMBL" id="AP024145">
    <property type="protein sequence ID" value="BCM82673.1"/>
    <property type="molecule type" value="Genomic_DNA"/>
</dbReference>
<reference evidence="1" key="1">
    <citation type="submission" date="2020-11" db="EMBL/GenBank/DDBJ databases">
        <title>Complete genome sequence of a novel pathogenic Methylobacterium strain isolated from rice in Vietnam.</title>
        <authorList>
            <person name="Lai K."/>
            <person name="Okazaki S."/>
            <person name="Higashi K."/>
            <person name="Mori H."/>
            <person name="Toyoda A."/>
            <person name="Kurokawa K."/>
        </authorList>
    </citation>
    <scope>NUCLEOTIDE SEQUENCE</scope>
    <source>
        <strain evidence="1">VL1</strain>
    </source>
</reference>